<keyword evidence="3" id="KW-1133">Transmembrane helix</keyword>
<dbReference type="PANTHER" id="PTHR43719">
    <property type="entry name" value="TWO-COMPONENT HISTIDINE KINASE"/>
    <property type="match status" value="1"/>
</dbReference>
<dbReference type="PROSITE" id="PS50110">
    <property type="entry name" value="RESPONSE_REGULATORY"/>
    <property type="match status" value="1"/>
</dbReference>
<name>A0A8S1PB13_PARPR</name>
<dbReference type="CDD" id="cd17546">
    <property type="entry name" value="REC_hyHK_CKI1_RcsC-like"/>
    <property type="match status" value="1"/>
</dbReference>
<evidence type="ECO:0000256" key="1">
    <source>
        <dbReference type="ARBA" id="ARBA00022553"/>
    </source>
</evidence>
<dbReference type="Proteomes" id="UP000688137">
    <property type="component" value="Unassembled WGS sequence"/>
</dbReference>
<dbReference type="SMART" id="SM00387">
    <property type="entry name" value="HATPase_c"/>
    <property type="match status" value="1"/>
</dbReference>
<dbReference type="PANTHER" id="PTHR43719:SF28">
    <property type="entry name" value="PEROXIDE STRESS-ACTIVATED HISTIDINE KINASE MAK1-RELATED"/>
    <property type="match status" value="1"/>
</dbReference>
<sequence>MDNSFLISIALLISGILILIEVMVFNSDIDRLQLTITIGQIIGSCVFLIKPYQRSKIVFLITFINVQQILQQTNFAFLFIVLTQILSGELEIEIELNTAFRVLLIISQILRVILFWENDIFEGAQVIISILFSCILWMKSYLLYKIKKNGNIQTTRDNNNNLLFNSQTNLIVSLKQLDSELGILDNLPIGIMILDLQQNIKYLNSFAKQYFKNFDCEKNDEISIQLKHQLIKMLLDHIGGPEDIINLHDNQKSNRPFLSSIKIEDPIQTILNQKEEQFNLVYKYKELSKNGISKLKVVKISLLQQFLKQEDITIVLIQNVSSKERKKELTQFIKFQNSILNSFSHELRTPLNSSLQLLEALSTRLNDQMNQDYVQPALNSNRLLLFQINDILDYAAMQSNHFIHYYSQFNIKEIADYIKQLYTQACQNKGIVLTCKINLTNFIVTNDKQRIIQVLINLLNNSIKFSPSNTHIRVQFKNKFKYSQKLIKIKVKDQGFGISEQKLSFIYRELHSVSSEESGYWMTQNQLSSGIGLKMSNRLIQGLAFTEPRKNAFSIKSALQQYTYISFYISDMIIIKEENQSFSNALSDDAHCIQMHNSQDYKLIENINIKSCNCSSILIVDDVPFNVQALKTILFQHKLSIDSAYNGIEAIDLVIKKYQQNKCHPSYKLIIMDIEMPLLNGLQATQKIISFFNSINLQPPAIVACSAYDSNKEEFSIFSDILPKPIDQQKLKTILKKYLSNFF</sequence>
<reference evidence="6" key="1">
    <citation type="submission" date="2021-01" db="EMBL/GenBank/DDBJ databases">
        <authorList>
            <consortium name="Genoscope - CEA"/>
            <person name="William W."/>
        </authorList>
    </citation>
    <scope>NUCLEOTIDE SEQUENCE</scope>
</reference>
<feature type="domain" description="Response regulatory" evidence="5">
    <location>
        <begin position="616"/>
        <end position="739"/>
    </location>
</feature>
<evidence type="ECO:0000313" key="7">
    <source>
        <dbReference type="Proteomes" id="UP000688137"/>
    </source>
</evidence>
<evidence type="ECO:0000259" key="5">
    <source>
        <dbReference type="PROSITE" id="PS50110"/>
    </source>
</evidence>
<evidence type="ECO:0000256" key="3">
    <source>
        <dbReference type="SAM" id="Phobius"/>
    </source>
</evidence>
<organism evidence="6 7">
    <name type="scientific">Paramecium primaurelia</name>
    <dbReference type="NCBI Taxonomy" id="5886"/>
    <lineage>
        <taxon>Eukaryota</taxon>
        <taxon>Sar</taxon>
        <taxon>Alveolata</taxon>
        <taxon>Ciliophora</taxon>
        <taxon>Intramacronucleata</taxon>
        <taxon>Oligohymenophorea</taxon>
        <taxon>Peniculida</taxon>
        <taxon>Parameciidae</taxon>
        <taxon>Paramecium</taxon>
    </lineage>
</organism>
<dbReference type="GO" id="GO:0000155">
    <property type="term" value="F:phosphorelay sensor kinase activity"/>
    <property type="evidence" value="ECO:0007669"/>
    <property type="project" value="InterPro"/>
</dbReference>
<feature type="domain" description="Histidine kinase" evidence="4">
    <location>
        <begin position="342"/>
        <end position="573"/>
    </location>
</feature>
<dbReference type="PROSITE" id="PS50109">
    <property type="entry name" value="HIS_KIN"/>
    <property type="match status" value="1"/>
</dbReference>
<dbReference type="InterPro" id="IPR003594">
    <property type="entry name" value="HATPase_dom"/>
</dbReference>
<dbReference type="SMART" id="SM00448">
    <property type="entry name" value="REC"/>
    <property type="match status" value="1"/>
</dbReference>
<gene>
    <name evidence="6" type="ORF">PPRIM_AZ9-3.1.T1120072</name>
</gene>
<dbReference type="InterPro" id="IPR003661">
    <property type="entry name" value="HisK_dim/P_dom"/>
</dbReference>
<keyword evidence="3" id="KW-0472">Membrane</keyword>
<dbReference type="CDD" id="cd00082">
    <property type="entry name" value="HisKA"/>
    <property type="match status" value="1"/>
</dbReference>
<evidence type="ECO:0000256" key="2">
    <source>
        <dbReference type="PROSITE-ProRule" id="PRU00169"/>
    </source>
</evidence>
<dbReference type="SMART" id="SM00388">
    <property type="entry name" value="HisKA"/>
    <property type="match status" value="1"/>
</dbReference>
<comment type="caution">
    <text evidence="6">The sequence shown here is derived from an EMBL/GenBank/DDBJ whole genome shotgun (WGS) entry which is preliminary data.</text>
</comment>
<proteinExistence type="predicted"/>
<dbReference type="Pfam" id="PF02518">
    <property type="entry name" value="HATPase_c"/>
    <property type="match status" value="1"/>
</dbReference>
<dbReference type="InterPro" id="IPR005467">
    <property type="entry name" value="His_kinase_dom"/>
</dbReference>
<protein>
    <submittedName>
        <fullName evidence="6">Uncharacterized protein</fullName>
    </submittedName>
</protein>
<dbReference type="InterPro" id="IPR001789">
    <property type="entry name" value="Sig_transdc_resp-reg_receiver"/>
</dbReference>
<dbReference type="Pfam" id="PF00072">
    <property type="entry name" value="Response_reg"/>
    <property type="match status" value="1"/>
</dbReference>
<accession>A0A8S1PB13</accession>
<keyword evidence="7" id="KW-1185">Reference proteome</keyword>
<feature type="modified residue" description="4-aspartylphosphate" evidence="2">
    <location>
        <position position="673"/>
    </location>
</feature>
<evidence type="ECO:0000313" key="6">
    <source>
        <dbReference type="EMBL" id="CAD8100367.1"/>
    </source>
</evidence>
<dbReference type="OMA" id="KNFDCEK"/>
<dbReference type="AlphaFoldDB" id="A0A8S1PB13"/>
<feature type="transmembrane region" description="Helical" evidence="3">
    <location>
        <begin position="6"/>
        <end position="25"/>
    </location>
</feature>
<dbReference type="InterPro" id="IPR050956">
    <property type="entry name" value="2C_system_His_kinase"/>
</dbReference>
<dbReference type="EMBL" id="CAJJDM010000115">
    <property type="protein sequence ID" value="CAD8100367.1"/>
    <property type="molecule type" value="Genomic_DNA"/>
</dbReference>
<evidence type="ECO:0000259" key="4">
    <source>
        <dbReference type="PROSITE" id="PS50109"/>
    </source>
</evidence>
<keyword evidence="1 2" id="KW-0597">Phosphoprotein</keyword>
<keyword evidence="3" id="KW-0812">Transmembrane</keyword>
<dbReference type="Pfam" id="PF00512">
    <property type="entry name" value="HisKA"/>
    <property type="match status" value="1"/>
</dbReference>